<dbReference type="InterPro" id="IPR000425">
    <property type="entry name" value="MIP"/>
</dbReference>
<organism evidence="8 9">
    <name type="scientific">Rhodovulum imhoffii</name>
    <dbReference type="NCBI Taxonomy" id="365340"/>
    <lineage>
        <taxon>Bacteria</taxon>
        <taxon>Pseudomonadati</taxon>
        <taxon>Pseudomonadota</taxon>
        <taxon>Alphaproteobacteria</taxon>
        <taxon>Rhodobacterales</taxon>
        <taxon>Paracoccaceae</taxon>
        <taxon>Rhodovulum</taxon>
    </lineage>
</organism>
<evidence type="ECO:0000256" key="7">
    <source>
        <dbReference type="SAM" id="Phobius"/>
    </source>
</evidence>
<feature type="transmembrane region" description="Helical" evidence="7">
    <location>
        <begin position="86"/>
        <end position="106"/>
    </location>
</feature>
<keyword evidence="9" id="KW-1185">Reference proteome</keyword>
<protein>
    <submittedName>
        <fullName evidence="8">Glycerol uptake facilitator-like aquaporin</fullName>
    </submittedName>
</protein>
<dbReference type="EMBL" id="QAAA01000005">
    <property type="protein sequence ID" value="PTN02747.1"/>
    <property type="molecule type" value="Genomic_DNA"/>
</dbReference>
<proteinExistence type="inferred from homology"/>
<keyword evidence="2 6" id="KW-0813">Transport</keyword>
<dbReference type="PANTHER" id="PTHR45724">
    <property type="entry name" value="AQUAPORIN NIP2-1"/>
    <property type="match status" value="1"/>
</dbReference>
<dbReference type="PRINTS" id="PR00783">
    <property type="entry name" value="MINTRINSICP"/>
</dbReference>
<comment type="caution">
    <text evidence="8">The sequence shown here is derived from an EMBL/GenBank/DDBJ whole genome shotgun (WGS) entry which is preliminary data.</text>
</comment>
<gene>
    <name evidence="8" type="ORF">C8N32_105119</name>
</gene>
<dbReference type="SUPFAM" id="SSF81338">
    <property type="entry name" value="Aquaporin-like"/>
    <property type="match status" value="1"/>
</dbReference>
<dbReference type="GO" id="GO:0016020">
    <property type="term" value="C:membrane"/>
    <property type="evidence" value="ECO:0007669"/>
    <property type="project" value="UniProtKB-SubCell"/>
</dbReference>
<evidence type="ECO:0000313" key="9">
    <source>
        <dbReference type="Proteomes" id="UP000243859"/>
    </source>
</evidence>
<dbReference type="AlphaFoldDB" id="A0A2T5BTI2"/>
<feature type="transmembrane region" description="Helical" evidence="7">
    <location>
        <begin position="41"/>
        <end position="65"/>
    </location>
</feature>
<feature type="transmembrane region" description="Helical" evidence="7">
    <location>
        <begin position="126"/>
        <end position="144"/>
    </location>
</feature>
<keyword evidence="5 7" id="KW-0472">Membrane</keyword>
<dbReference type="InterPro" id="IPR034294">
    <property type="entry name" value="Aquaporin_transptr"/>
</dbReference>
<dbReference type="PANTHER" id="PTHR45724:SF13">
    <property type="entry name" value="AQUAPORIN NIP1-1-RELATED"/>
    <property type="match status" value="1"/>
</dbReference>
<comment type="similarity">
    <text evidence="6">Belongs to the MIP/aquaporin (TC 1.A.8) family.</text>
</comment>
<keyword evidence="3 6" id="KW-0812">Transmembrane</keyword>
<dbReference type="Gene3D" id="1.20.1080.10">
    <property type="entry name" value="Glycerol uptake facilitator protein"/>
    <property type="match status" value="1"/>
</dbReference>
<dbReference type="GO" id="GO:0015267">
    <property type="term" value="F:channel activity"/>
    <property type="evidence" value="ECO:0007669"/>
    <property type="project" value="InterPro"/>
</dbReference>
<feature type="transmembrane region" description="Helical" evidence="7">
    <location>
        <begin position="151"/>
        <end position="174"/>
    </location>
</feature>
<evidence type="ECO:0000256" key="6">
    <source>
        <dbReference type="RuleBase" id="RU000477"/>
    </source>
</evidence>
<dbReference type="Pfam" id="PF00230">
    <property type="entry name" value="MIP"/>
    <property type="match status" value="1"/>
</dbReference>
<dbReference type="Proteomes" id="UP000243859">
    <property type="component" value="Unassembled WGS sequence"/>
</dbReference>
<sequence>MTFSHSRRLAAEALGTGALVAGVVGSGIMADGLTGDVGLALLANTIATGAILAVLITVLAPVSGAHFNPVVSLVFALRKELRATEALGYVGVQVGGGVLGCFLAHAMFDLPVFQAGTTLRGGSGQWLAEIVATFGLVGTILAAVRFRPQAVGGLVGLYIAAAYWFTSSTSFANPAVTIARALTQSFAGIRPIDVLPFVSMQILGALLALGVFGWVLRENESPRRGA</sequence>
<dbReference type="RefSeq" id="WP_107891556.1">
    <property type="nucleotide sequence ID" value="NZ_NHSI01000057.1"/>
</dbReference>
<dbReference type="InterPro" id="IPR023271">
    <property type="entry name" value="Aquaporin-like"/>
</dbReference>
<dbReference type="OrthoDB" id="9807293at2"/>
<keyword evidence="4 7" id="KW-1133">Transmembrane helix</keyword>
<name>A0A2T5BTI2_9RHOB</name>
<comment type="subcellular location">
    <subcellularLocation>
        <location evidence="1">Membrane</location>
        <topology evidence="1">Multi-pass membrane protein</topology>
    </subcellularLocation>
</comment>
<feature type="transmembrane region" description="Helical" evidence="7">
    <location>
        <begin position="194"/>
        <end position="216"/>
    </location>
</feature>
<accession>A0A2T5BTI2</accession>
<evidence type="ECO:0000256" key="5">
    <source>
        <dbReference type="ARBA" id="ARBA00023136"/>
    </source>
</evidence>
<reference evidence="8 9" key="1">
    <citation type="submission" date="2018-04" db="EMBL/GenBank/DDBJ databases">
        <title>Genomic Encyclopedia of Archaeal and Bacterial Type Strains, Phase II (KMG-II): from individual species to whole genera.</title>
        <authorList>
            <person name="Goeker M."/>
        </authorList>
    </citation>
    <scope>NUCLEOTIDE SEQUENCE [LARGE SCALE GENOMIC DNA]</scope>
    <source>
        <strain evidence="8 9">DSM 18064</strain>
    </source>
</reference>
<evidence type="ECO:0000256" key="3">
    <source>
        <dbReference type="ARBA" id="ARBA00022692"/>
    </source>
</evidence>
<evidence type="ECO:0000313" key="8">
    <source>
        <dbReference type="EMBL" id="PTN02747.1"/>
    </source>
</evidence>
<evidence type="ECO:0000256" key="1">
    <source>
        <dbReference type="ARBA" id="ARBA00004141"/>
    </source>
</evidence>
<evidence type="ECO:0000256" key="4">
    <source>
        <dbReference type="ARBA" id="ARBA00022989"/>
    </source>
</evidence>
<evidence type="ECO:0000256" key="2">
    <source>
        <dbReference type="ARBA" id="ARBA00022448"/>
    </source>
</evidence>